<dbReference type="RefSeq" id="WP_340340350.1">
    <property type="nucleotide sequence ID" value="NZ_JBBKZT010000001.1"/>
</dbReference>
<gene>
    <name evidence="1" type="ORF">WKW82_00790</name>
</gene>
<evidence type="ECO:0000313" key="2">
    <source>
        <dbReference type="Proteomes" id="UP001385892"/>
    </source>
</evidence>
<protein>
    <submittedName>
        <fullName evidence="1">DUF2867 domain-containing protein</fullName>
    </submittedName>
</protein>
<dbReference type="EMBL" id="JBBKZT010000001">
    <property type="protein sequence ID" value="MEJ8845167.1"/>
    <property type="molecule type" value="Genomic_DNA"/>
</dbReference>
<comment type="caution">
    <text evidence="1">The sequence shown here is derived from an EMBL/GenBank/DDBJ whole genome shotgun (WGS) entry which is preliminary data.</text>
</comment>
<name>A0ABU8WEQ0_9BURK</name>
<sequence length="178" mass="19629">MSSPLPSPSLRSRHIALPAEARVAPLYAGAFLADAFAIDLPPDAPRDTLALARFALENQAPWVDRLMGVRDSAVKLFGLKTSGALRADTSPRVAFFRIYETHDDEVVLGEDDRHLDFRLSMLQRPVPGGGREVVATTVVHCHNRLGRNYIRLIAPFHRMVARSALDRASKGGWGRPPQ</sequence>
<evidence type="ECO:0000313" key="1">
    <source>
        <dbReference type="EMBL" id="MEJ8845167.1"/>
    </source>
</evidence>
<dbReference type="InterPro" id="IPR021295">
    <property type="entry name" value="DUF2867"/>
</dbReference>
<proteinExistence type="predicted"/>
<dbReference type="Pfam" id="PF11066">
    <property type="entry name" value="DUF2867"/>
    <property type="match status" value="1"/>
</dbReference>
<dbReference type="Proteomes" id="UP001385892">
    <property type="component" value="Unassembled WGS sequence"/>
</dbReference>
<keyword evidence="2" id="KW-1185">Reference proteome</keyword>
<reference evidence="1 2" key="1">
    <citation type="submission" date="2024-03" db="EMBL/GenBank/DDBJ databases">
        <title>Novel species of the genus Variovorax.</title>
        <authorList>
            <person name="Liu Q."/>
            <person name="Xin Y.-H."/>
        </authorList>
    </citation>
    <scope>NUCLEOTIDE SEQUENCE [LARGE SCALE GENOMIC DNA]</scope>
    <source>
        <strain evidence="1 2">KACC 18900</strain>
    </source>
</reference>
<organism evidence="1 2">
    <name type="scientific">Variovorax rhizosphaerae</name>
    <dbReference type="NCBI Taxonomy" id="1836200"/>
    <lineage>
        <taxon>Bacteria</taxon>
        <taxon>Pseudomonadati</taxon>
        <taxon>Pseudomonadota</taxon>
        <taxon>Betaproteobacteria</taxon>
        <taxon>Burkholderiales</taxon>
        <taxon>Comamonadaceae</taxon>
        <taxon>Variovorax</taxon>
    </lineage>
</organism>
<accession>A0ABU8WEQ0</accession>